<accession>A0A7N0UZZ8</accession>
<evidence type="ECO:0000313" key="2">
    <source>
        <dbReference type="Proteomes" id="UP000594263"/>
    </source>
</evidence>
<keyword evidence="2" id="KW-1185">Reference proteome</keyword>
<proteinExistence type="predicted"/>
<name>A0A7N0UZZ8_KALFE</name>
<dbReference type="Proteomes" id="UP000594263">
    <property type="component" value="Unplaced"/>
</dbReference>
<protein>
    <submittedName>
        <fullName evidence="1">Uncharacterized protein</fullName>
    </submittedName>
</protein>
<dbReference type="Gramene" id="Kaladp0094s0131.1.v1.1">
    <property type="protein sequence ID" value="Kaladp0094s0131.1.v1.1.CDS.1"/>
    <property type="gene ID" value="Kaladp0094s0131.v1.1"/>
</dbReference>
<dbReference type="EnsemblPlants" id="Kaladp0094s0131.1.v1.1">
    <property type="protein sequence ID" value="Kaladp0094s0131.1.v1.1.CDS.1"/>
    <property type="gene ID" value="Kaladp0094s0131.v1.1"/>
</dbReference>
<reference evidence="1" key="1">
    <citation type="submission" date="2021-01" db="UniProtKB">
        <authorList>
            <consortium name="EnsemblPlants"/>
        </authorList>
    </citation>
    <scope>IDENTIFICATION</scope>
</reference>
<sequence>MERRNELVMDAPPTSFSFKIGLEVSAPYLAYMLVVPRAKHKLNLGLGSYNLPILVQLFSWRS</sequence>
<dbReference type="AlphaFoldDB" id="A0A7N0UZZ8"/>
<evidence type="ECO:0000313" key="1">
    <source>
        <dbReference type="EnsemblPlants" id="Kaladp0094s0131.1.v1.1.CDS.1"/>
    </source>
</evidence>
<organism evidence="1 2">
    <name type="scientific">Kalanchoe fedtschenkoi</name>
    <name type="common">Lavender scallops</name>
    <name type="synonym">South American air plant</name>
    <dbReference type="NCBI Taxonomy" id="63787"/>
    <lineage>
        <taxon>Eukaryota</taxon>
        <taxon>Viridiplantae</taxon>
        <taxon>Streptophyta</taxon>
        <taxon>Embryophyta</taxon>
        <taxon>Tracheophyta</taxon>
        <taxon>Spermatophyta</taxon>
        <taxon>Magnoliopsida</taxon>
        <taxon>eudicotyledons</taxon>
        <taxon>Gunneridae</taxon>
        <taxon>Pentapetalae</taxon>
        <taxon>Saxifragales</taxon>
        <taxon>Crassulaceae</taxon>
        <taxon>Kalanchoe</taxon>
    </lineage>
</organism>